<proteinExistence type="predicted"/>
<dbReference type="InterPro" id="IPR008775">
    <property type="entry name" value="Phytyl_CoA_dOase-like"/>
</dbReference>
<dbReference type="Proteomes" id="UP001551482">
    <property type="component" value="Unassembled WGS sequence"/>
</dbReference>
<gene>
    <name evidence="1" type="ORF">AB0C36_20595</name>
</gene>
<dbReference type="SUPFAM" id="SSF51197">
    <property type="entry name" value="Clavaminate synthase-like"/>
    <property type="match status" value="1"/>
</dbReference>
<accession>A0ABV3DJH4</accession>
<keyword evidence="1" id="KW-0560">Oxidoreductase</keyword>
<dbReference type="Pfam" id="PF05721">
    <property type="entry name" value="PhyH"/>
    <property type="match status" value="1"/>
</dbReference>
<comment type="caution">
    <text evidence="1">The sequence shown here is derived from an EMBL/GenBank/DDBJ whole genome shotgun (WGS) entry which is preliminary data.</text>
</comment>
<dbReference type="Gene3D" id="2.60.120.620">
    <property type="entry name" value="q2cbj1_9rhob like domain"/>
    <property type="match status" value="1"/>
</dbReference>
<evidence type="ECO:0000313" key="2">
    <source>
        <dbReference type="Proteomes" id="UP001551482"/>
    </source>
</evidence>
<dbReference type="EMBL" id="JBEZFP010000052">
    <property type="protein sequence ID" value="MEU8135903.1"/>
    <property type="molecule type" value="Genomic_DNA"/>
</dbReference>
<dbReference type="RefSeq" id="WP_358356015.1">
    <property type="nucleotide sequence ID" value="NZ_JBEZFP010000052.1"/>
</dbReference>
<sequence>MHTRDWIDAETYHRDIVPGLLAGERGLLAATGLAGLRPLTLVVGEAAWTYRAVDGRLRVDPAAEAGAADACTCTCLMSPGAWTDFVTQMRTGAALAIAGEVAVRDGTVLDLFAWEPALRALYMGVPIYQPTGAPPTDAAGRSVDLERAWTLADSDADLAAFFDATGVMRVRGVFTADEVAAFNAEVDRLAADARVGDDRSWWAATEDGEDVLCRLVYASERSPLIAELARDPRMLRLSSLLHDDLAASTDRMEGVGVLLKPPGRLKGLANIPWHTDCGLGGHHIMCPSVAIGVQLTGSSPETGCLEAVAGTHGKTCPPPDQGDLADLPYMLIPTDPGDVTVHIADVLHASPAPTGVGGRRTMYVTYHPPSLFENVGPGLAVNDLIRSRSADQLDAGLGR</sequence>
<organism evidence="1 2">
    <name type="scientific">Streptodolium elevatio</name>
    <dbReference type="NCBI Taxonomy" id="3157996"/>
    <lineage>
        <taxon>Bacteria</taxon>
        <taxon>Bacillati</taxon>
        <taxon>Actinomycetota</taxon>
        <taxon>Actinomycetes</taxon>
        <taxon>Kitasatosporales</taxon>
        <taxon>Streptomycetaceae</taxon>
        <taxon>Streptodolium</taxon>
    </lineage>
</organism>
<dbReference type="GO" id="GO:0051213">
    <property type="term" value="F:dioxygenase activity"/>
    <property type="evidence" value="ECO:0007669"/>
    <property type="project" value="UniProtKB-KW"/>
</dbReference>
<reference evidence="1 2" key="1">
    <citation type="submission" date="2024-06" db="EMBL/GenBank/DDBJ databases">
        <title>The Natural Products Discovery Center: Release of the First 8490 Sequenced Strains for Exploring Actinobacteria Biosynthetic Diversity.</title>
        <authorList>
            <person name="Kalkreuter E."/>
            <person name="Kautsar S.A."/>
            <person name="Yang D."/>
            <person name="Bader C.D."/>
            <person name="Teijaro C.N."/>
            <person name="Fluegel L."/>
            <person name="Davis C.M."/>
            <person name="Simpson J.R."/>
            <person name="Lauterbach L."/>
            <person name="Steele A.D."/>
            <person name="Gui C."/>
            <person name="Meng S."/>
            <person name="Li G."/>
            <person name="Viehrig K."/>
            <person name="Ye F."/>
            <person name="Su P."/>
            <person name="Kiefer A.F."/>
            <person name="Nichols A."/>
            <person name="Cepeda A.J."/>
            <person name="Yan W."/>
            <person name="Fan B."/>
            <person name="Jiang Y."/>
            <person name="Adhikari A."/>
            <person name="Zheng C.-J."/>
            <person name="Schuster L."/>
            <person name="Cowan T.M."/>
            <person name="Smanski M.J."/>
            <person name="Chevrette M.G."/>
            <person name="De Carvalho L.P.S."/>
            <person name="Shen B."/>
        </authorList>
    </citation>
    <scope>NUCLEOTIDE SEQUENCE [LARGE SCALE GENOMIC DNA]</scope>
    <source>
        <strain evidence="1 2">NPDC048946</strain>
    </source>
</reference>
<name>A0ABV3DJH4_9ACTN</name>
<protein>
    <submittedName>
        <fullName evidence="1">Phytanoyl-CoA dioxygenase family protein</fullName>
    </submittedName>
</protein>
<keyword evidence="1" id="KW-0223">Dioxygenase</keyword>
<keyword evidence="2" id="KW-1185">Reference proteome</keyword>
<evidence type="ECO:0000313" key="1">
    <source>
        <dbReference type="EMBL" id="MEU8135903.1"/>
    </source>
</evidence>